<feature type="domain" description="LamG-like jellyroll fold" evidence="4">
    <location>
        <begin position="69"/>
        <end position="213"/>
    </location>
</feature>
<evidence type="ECO:0000256" key="1">
    <source>
        <dbReference type="ARBA" id="ARBA00022729"/>
    </source>
</evidence>
<proteinExistence type="predicted"/>
<sequence length="500" mass="55990">MHQFTISLLILLLGGHYVSAQQPVYQCTFEDQPAQVTAKGISGKALNLEASAPSRKIMQVPYALKGYKGSFTVMCWAKAAKTAQNSYAILEAVSGKEDTQKGWTIGLQANGAWYWKIMQGNQTYEYQPTVQRQSIKDDKWHLLAFSYDTAKMECSMYYDGQQVAIYYTPGISGVQEAATLDIGGRKQGDLEQWEAFNGCVDEVGLYQSALSAEQIQQACTKYMPTKKRPPLQAGNQLKVMNFNIYHGGNETGKEVGPQRVVDVIRQSGADIVSMQETYGSGAVIADALGYYFYLRGSNLSIMSKYPIVETLPGEHPFYNGGARIKLNAQKEIAFYTNWLNYPFDYWDMLEKGQSFSTDSMLQQMEAVNGSKLRQILDKISPVVDRADQLPVIFCGDFNSGSHLDWVESTRHLNGGHVAAFPAGKLMMAAGFKDSFREVHPDPLKERGITWTPQFPNAFQDRIDYIYYKGKLQPLQSFTITTHPAHYPSDHAALVTTFRIL</sequence>
<keyword evidence="1 3" id="KW-0732">Signal</keyword>
<dbReference type="PANTHER" id="PTHR41349:SF1">
    <property type="entry name" value="PROTEIN CBG08683"/>
    <property type="match status" value="1"/>
</dbReference>
<dbReference type="EMBL" id="JBEXAC010000001">
    <property type="protein sequence ID" value="MET6995902.1"/>
    <property type="molecule type" value="Genomic_DNA"/>
</dbReference>
<dbReference type="SMART" id="SM00560">
    <property type="entry name" value="LamGL"/>
    <property type="match status" value="1"/>
</dbReference>
<dbReference type="Pfam" id="PF13385">
    <property type="entry name" value="Laminin_G_3"/>
    <property type="match status" value="1"/>
</dbReference>
<dbReference type="Gene3D" id="3.60.10.10">
    <property type="entry name" value="Endonuclease/exonuclease/phosphatase"/>
    <property type="match status" value="1"/>
</dbReference>
<accession>A0ABV2SZW4</accession>
<keyword evidence="5" id="KW-0378">Hydrolase</keyword>
<reference evidence="5 6" key="1">
    <citation type="submission" date="2024-06" db="EMBL/GenBank/DDBJ databases">
        <title>Chitinophaga defluvii sp. nov., isolated from municipal sewage.</title>
        <authorList>
            <person name="Zhang L."/>
        </authorList>
    </citation>
    <scope>NUCLEOTIDE SEQUENCE [LARGE SCALE GENOMIC DNA]</scope>
    <source>
        <strain evidence="5 6">H8</strain>
    </source>
</reference>
<gene>
    <name evidence="5" type="ORF">ABR189_00920</name>
</gene>
<dbReference type="Gene3D" id="2.60.120.200">
    <property type="match status" value="1"/>
</dbReference>
<dbReference type="GO" id="GO:0004519">
    <property type="term" value="F:endonuclease activity"/>
    <property type="evidence" value="ECO:0007669"/>
    <property type="project" value="UniProtKB-KW"/>
</dbReference>
<comment type="caution">
    <text evidence="5">The sequence shown here is derived from an EMBL/GenBank/DDBJ whole genome shotgun (WGS) entry which is preliminary data.</text>
</comment>
<organism evidence="5 6">
    <name type="scientific">Chitinophaga defluvii</name>
    <dbReference type="NCBI Taxonomy" id="3163343"/>
    <lineage>
        <taxon>Bacteria</taxon>
        <taxon>Pseudomonadati</taxon>
        <taxon>Bacteroidota</taxon>
        <taxon>Chitinophagia</taxon>
        <taxon>Chitinophagales</taxon>
        <taxon>Chitinophagaceae</taxon>
        <taxon>Chitinophaga</taxon>
    </lineage>
</organism>
<name>A0ABV2SZW4_9BACT</name>
<protein>
    <submittedName>
        <fullName evidence="5">Endonuclease/exonuclease/phosphatase family protein</fullName>
    </submittedName>
</protein>
<evidence type="ECO:0000256" key="3">
    <source>
        <dbReference type="SAM" id="SignalP"/>
    </source>
</evidence>
<evidence type="ECO:0000259" key="4">
    <source>
        <dbReference type="SMART" id="SM00560"/>
    </source>
</evidence>
<evidence type="ECO:0000313" key="6">
    <source>
        <dbReference type="Proteomes" id="UP001549749"/>
    </source>
</evidence>
<evidence type="ECO:0000256" key="2">
    <source>
        <dbReference type="ARBA" id="ARBA00023157"/>
    </source>
</evidence>
<keyword evidence="5" id="KW-0540">Nuclease</keyword>
<feature type="signal peptide" evidence="3">
    <location>
        <begin position="1"/>
        <end position="20"/>
    </location>
</feature>
<dbReference type="InterPro" id="IPR036691">
    <property type="entry name" value="Endo/exonu/phosph_ase_sf"/>
</dbReference>
<dbReference type="InterPro" id="IPR006558">
    <property type="entry name" value="LamG-like"/>
</dbReference>
<evidence type="ECO:0000313" key="5">
    <source>
        <dbReference type="EMBL" id="MET6995902.1"/>
    </source>
</evidence>
<dbReference type="SUPFAM" id="SSF56219">
    <property type="entry name" value="DNase I-like"/>
    <property type="match status" value="1"/>
</dbReference>
<dbReference type="Proteomes" id="UP001549749">
    <property type="component" value="Unassembled WGS sequence"/>
</dbReference>
<dbReference type="InterPro" id="IPR013320">
    <property type="entry name" value="ConA-like_dom_sf"/>
</dbReference>
<feature type="chain" id="PRO_5046396659" evidence="3">
    <location>
        <begin position="21"/>
        <end position="500"/>
    </location>
</feature>
<keyword evidence="2" id="KW-1015">Disulfide bond</keyword>
<keyword evidence="5" id="KW-0255">Endonuclease</keyword>
<dbReference type="PANTHER" id="PTHR41349">
    <property type="match status" value="1"/>
</dbReference>
<dbReference type="SUPFAM" id="SSF49899">
    <property type="entry name" value="Concanavalin A-like lectins/glucanases"/>
    <property type="match status" value="1"/>
</dbReference>
<keyword evidence="6" id="KW-1185">Reference proteome</keyword>
<dbReference type="RefSeq" id="WP_354658550.1">
    <property type="nucleotide sequence ID" value="NZ_JBEXAC010000001.1"/>
</dbReference>
<dbReference type="InterPro" id="IPR005135">
    <property type="entry name" value="Endo/exonuclease/phosphatase"/>
</dbReference>
<dbReference type="Pfam" id="PF03372">
    <property type="entry name" value="Exo_endo_phos"/>
    <property type="match status" value="1"/>
</dbReference>